<sequence>MNKVFVFDLDDTLMDNMHDYANPILDMARVIIRELGSKAPHVSVIITKEQEIDKARVHEINPATGRIFLYSIERFPGSMVMVYRYFCKNAKVEPNKMVEQELYTIGMQAFDPARYKDQVRPDANSTIFFLYDQKDLPMLLTKGDKRVQANKFSAIDAGRLFFRSRIVEDKTPETFRLMKTGFNGNESWYSVGNDYDKDIVPAFDAGFKGIWIPVETWEAMGKIEEIRARVDWSRCVELRSLSEIKERYGEL</sequence>
<organism evidence="1 2">
    <name type="scientific">Yanofskybacteria sp. (strain GW2011_GWA1_39_13)</name>
    <dbReference type="NCBI Taxonomy" id="1619019"/>
    <lineage>
        <taxon>Bacteria</taxon>
        <taxon>Candidatus Yanofskyibacteriota</taxon>
    </lineage>
</organism>
<accession>A0A0G0MEF8</accession>
<dbReference type="EMBL" id="LBWF01000002">
    <property type="protein sequence ID" value="KKR02469.1"/>
    <property type="molecule type" value="Genomic_DNA"/>
</dbReference>
<dbReference type="Gene3D" id="3.40.50.1000">
    <property type="entry name" value="HAD superfamily/HAD-like"/>
    <property type="match status" value="1"/>
</dbReference>
<comment type="caution">
    <text evidence="1">The sequence shown here is derived from an EMBL/GenBank/DDBJ whole genome shotgun (WGS) entry which is preliminary data.</text>
</comment>
<evidence type="ECO:0000313" key="1">
    <source>
        <dbReference type="EMBL" id="KKR02469.1"/>
    </source>
</evidence>
<proteinExistence type="predicted"/>
<dbReference type="InterPro" id="IPR036412">
    <property type="entry name" value="HAD-like_sf"/>
</dbReference>
<gene>
    <name evidence="1" type="ORF">UT29_C0002G0031</name>
</gene>
<name>A0A0G0MEF8_YANXG</name>
<dbReference type="SUPFAM" id="SSF56784">
    <property type="entry name" value="HAD-like"/>
    <property type="match status" value="1"/>
</dbReference>
<dbReference type="InterPro" id="IPR023198">
    <property type="entry name" value="PGP-like_dom2"/>
</dbReference>
<protein>
    <submittedName>
        <fullName evidence="1">Uncharacterized protein</fullName>
    </submittedName>
</protein>
<dbReference type="InterPro" id="IPR023214">
    <property type="entry name" value="HAD_sf"/>
</dbReference>
<dbReference type="Proteomes" id="UP000034845">
    <property type="component" value="Unassembled WGS sequence"/>
</dbReference>
<reference evidence="1 2" key="1">
    <citation type="journal article" date="2015" name="Nature">
        <title>rRNA introns, odd ribosomes, and small enigmatic genomes across a large radiation of phyla.</title>
        <authorList>
            <person name="Brown C.T."/>
            <person name="Hug L.A."/>
            <person name="Thomas B.C."/>
            <person name="Sharon I."/>
            <person name="Castelle C.J."/>
            <person name="Singh A."/>
            <person name="Wilkins M.J."/>
            <person name="Williams K.H."/>
            <person name="Banfield J.F."/>
        </authorList>
    </citation>
    <scope>NUCLEOTIDE SEQUENCE [LARGE SCALE GENOMIC DNA]</scope>
    <source>
        <strain evidence="2">GW2011_GWA1_39_13</strain>
    </source>
</reference>
<evidence type="ECO:0000313" key="2">
    <source>
        <dbReference type="Proteomes" id="UP000034845"/>
    </source>
</evidence>
<dbReference type="AlphaFoldDB" id="A0A0G0MEF8"/>
<dbReference type="Gene3D" id="1.10.150.240">
    <property type="entry name" value="Putative phosphatase, domain 2"/>
    <property type="match status" value="1"/>
</dbReference>